<reference evidence="2 3" key="1">
    <citation type="submission" date="2017-10" db="EMBL/GenBank/DDBJ databases">
        <title>Draft genome of Chryseomicrobium casticus sp. nov.</title>
        <authorList>
            <person name="Chakraborty R."/>
            <person name="Saha T."/>
        </authorList>
    </citation>
    <scope>NUCLEOTIDE SEQUENCE [LARGE SCALE GENOMIC DNA]</scope>
    <source>
        <strain evidence="2 3">ET03</strain>
    </source>
</reference>
<keyword evidence="1" id="KW-0812">Transmembrane</keyword>
<feature type="transmembrane region" description="Helical" evidence="1">
    <location>
        <begin position="12"/>
        <end position="32"/>
    </location>
</feature>
<evidence type="ECO:0000313" key="3">
    <source>
        <dbReference type="Proteomes" id="UP000228680"/>
    </source>
</evidence>
<keyword evidence="1" id="KW-1133">Transmembrane helix</keyword>
<evidence type="ECO:0000313" key="2">
    <source>
        <dbReference type="EMBL" id="PJK16096.1"/>
    </source>
</evidence>
<evidence type="ECO:0000256" key="1">
    <source>
        <dbReference type="SAM" id="Phobius"/>
    </source>
</evidence>
<protein>
    <submittedName>
        <fullName evidence="2">Uncharacterized protein</fullName>
    </submittedName>
</protein>
<sequence>MIHSNANLKGLFWFSAIGLVISSALNFPTVFFDSYISKYIFLISLFVLNFFFAMIFTLYFRKNVLKVFFISLFLTTLGIVLHAFIEWGETSFMRFFTLPALAFYILANSIYITSISFIFKSKVTFRDGRIRVRS</sequence>
<dbReference type="EMBL" id="PCGR01000003">
    <property type="protein sequence ID" value="PJK16096.1"/>
    <property type="molecule type" value="Genomic_DNA"/>
</dbReference>
<keyword evidence="3" id="KW-1185">Reference proteome</keyword>
<comment type="caution">
    <text evidence="2">The sequence shown here is derived from an EMBL/GenBank/DDBJ whole genome shotgun (WGS) entry which is preliminary data.</text>
</comment>
<keyword evidence="1" id="KW-0472">Membrane</keyword>
<feature type="transmembrane region" description="Helical" evidence="1">
    <location>
        <begin position="67"/>
        <end position="85"/>
    </location>
</feature>
<organism evidence="2 3">
    <name type="scientific">Chryseomicrobium excrementi</name>
    <dbReference type="NCBI Taxonomy" id="2041346"/>
    <lineage>
        <taxon>Bacteria</taxon>
        <taxon>Bacillati</taxon>
        <taxon>Bacillota</taxon>
        <taxon>Bacilli</taxon>
        <taxon>Bacillales</taxon>
        <taxon>Caryophanaceae</taxon>
        <taxon>Chryseomicrobium</taxon>
    </lineage>
</organism>
<proteinExistence type="predicted"/>
<feature type="transmembrane region" description="Helical" evidence="1">
    <location>
        <begin position="97"/>
        <end position="119"/>
    </location>
</feature>
<dbReference type="AlphaFoldDB" id="A0A2M9EY10"/>
<feature type="transmembrane region" description="Helical" evidence="1">
    <location>
        <begin position="38"/>
        <end position="60"/>
    </location>
</feature>
<gene>
    <name evidence="2" type="ORF">CQS04_09255</name>
</gene>
<dbReference type="Proteomes" id="UP000228680">
    <property type="component" value="Unassembled WGS sequence"/>
</dbReference>
<name>A0A2M9EY10_9BACL</name>
<accession>A0A2M9EY10</accession>